<evidence type="ECO:0000256" key="8">
    <source>
        <dbReference type="RuleBase" id="RU003345"/>
    </source>
</evidence>
<dbReference type="SUPFAM" id="SSF53720">
    <property type="entry name" value="ALDH-like"/>
    <property type="match status" value="1"/>
</dbReference>
<evidence type="ECO:0000256" key="4">
    <source>
        <dbReference type="ARBA" id="ARBA00054572"/>
    </source>
</evidence>
<dbReference type="PANTHER" id="PTHR43353:SF5">
    <property type="entry name" value="SUCCINATE-SEMIALDEHYDE DEHYDROGENASE, MITOCHONDRIAL"/>
    <property type="match status" value="1"/>
</dbReference>
<dbReference type="RefSeq" id="WP_138224064.1">
    <property type="nucleotide sequence ID" value="NZ_CP040396.1"/>
</dbReference>
<evidence type="ECO:0000259" key="9">
    <source>
        <dbReference type="Pfam" id="PF00171"/>
    </source>
</evidence>
<dbReference type="EC" id="1.2.1.97" evidence="5"/>
<feature type="active site" evidence="7">
    <location>
        <position position="245"/>
    </location>
</feature>
<comment type="catalytic activity">
    <reaction evidence="3">
        <text>(2S)-3-sulfolactaldehyde + NAD(+) + H2O = (2S)-3-sulfolactate + NADH + 2 H(+)</text>
        <dbReference type="Rhea" id="RHEA:47932"/>
        <dbReference type="ChEBI" id="CHEBI:15377"/>
        <dbReference type="ChEBI" id="CHEBI:15378"/>
        <dbReference type="ChEBI" id="CHEBI:57540"/>
        <dbReference type="ChEBI" id="CHEBI:57945"/>
        <dbReference type="ChEBI" id="CHEBI:61289"/>
        <dbReference type="ChEBI" id="CHEBI:90109"/>
        <dbReference type="EC" id="1.2.1.97"/>
    </reaction>
    <physiologicalReaction direction="left-to-right" evidence="3">
        <dbReference type="Rhea" id="RHEA:47933"/>
    </physiologicalReaction>
</comment>
<dbReference type="OrthoDB" id="20170at2"/>
<proteinExistence type="inferred from homology"/>
<dbReference type="InterPro" id="IPR016163">
    <property type="entry name" value="Ald_DH_C"/>
</dbReference>
<dbReference type="FunFam" id="3.40.309.10:FF:000009">
    <property type="entry name" value="Aldehyde dehydrogenase A"/>
    <property type="match status" value="1"/>
</dbReference>
<name>A0A4P8XI10_9BACL</name>
<dbReference type="InterPro" id="IPR016161">
    <property type="entry name" value="Ald_DH/histidinol_DH"/>
</dbReference>
<dbReference type="GO" id="GO:0016620">
    <property type="term" value="F:oxidoreductase activity, acting on the aldehyde or oxo group of donors, NAD or NADP as acceptor"/>
    <property type="evidence" value="ECO:0007669"/>
    <property type="project" value="InterPro"/>
</dbReference>
<dbReference type="EMBL" id="CP040396">
    <property type="protein sequence ID" value="QCT00931.1"/>
    <property type="molecule type" value="Genomic_DNA"/>
</dbReference>
<evidence type="ECO:0000256" key="2">
    <source>
        <dbReference type="ARBA" id="ARBA00023002"/>
    </source>
</evidence>
<dbReference type="Pfam" id="PF00171">
    <property type="entry name" value="Aldedh"/>
    <property type="match status" value="1"/>
</dbReference>
<evidence type="ECO:0000313" key="10">
    <source>
        <dbReference type="EMBL" id="QCT00931.1"/>
    </source>
</evidence>
<dbReference type="Gene3D" id="3.40.605.10">
    <property type="entry name" value="Aldehyde Dehydrogenase, Chain A, domain 1"/>
    <property type="match status" value="1"/>
</dbReference>
<feature type="domain" description="Aldehyde dehydrogenase" evidence="9">
    <location>
        <begin position="17"/>
        <end position="468"/>
    </location>
</feature>
<evidence type="ECO:0000256" key="6">
    <source>
        <dbReference type="ARBA" id="ARBA00067277"/>
    </source>
</evidence>
<dbReference type="Proteomes" id="UP000300879">
    <property type="component" value="Chromosome"/>
</dbReference>
<comment type="function">
    <text evidence="4">Part of the sulfo-TAL (or sulfo-SFT) pathway, a D-sulfoquinovose degradation pathway that produces sulfolactate (SL). Catalyzes the oxidation of 3-sulfolactaldehyde (SLA) to sulfolactate (SL).</text>
</comment>
<evidence type="ECO:0000256" key="7">
    <source>
        <dbReference type="PROSITE-ProRule" id="PRU10007"/>
    </source>
</evidence>
<dbReference type="InterPro" id="IPR016162">
    <property type="entry name" value="Ald_DH_N"/>
</dbReference>
<dbReference type="InterPro" id="IPR029510">
    <property type="entry name" value="Ald_DH_CS_GLU"/>
</dbReference>
<dbReference type="InterPro" id="IPR015590">
    <property type="entry name" value="Aldehyde_DH_dom"/>
</dbReference>
<evidence type="ECO:0000256" key="5">
    <source>
        <dbReference type="ARBA" id="ARBA00066984"/>
    </source>
</evidence>
<evidence type="ECO:0000313" key="11">
    <source>
        <dbReference type="Proteomes" id="UP000300879"/>
    </source>
</evidence>
<organism evidence="10 11">
    <name type="scientific">Paenibacillus algicola</name>
    <dbReference type="NCBI Taxonomy" id="2565926"/>
    <lineage>
        <taxon>Bacteria</taxon>
        <taxon>Bacillati</taxon>
        <taxon>Bacillota</taxon>
        <taxon>Bacilli</taxon>
        <taxon>Bacillales</taxon>
        <taxon>Paenibacillaceae</taxon>
        <taxon>Paenibacillus</taxon>
    </lineage>
</organism>
<gene>
    <name evidence="10" type="ORF">E6C60_0205</name>
</gene>
<dbReference type="Gene3D" id="3.40.309.10">
    <property type="entry name" value="Aldehyde Dehydrogenase, Chain A, domain 2"/>
    <property type="match status" value="1"/>
</dbReference>
<protein>
    <recommendedName>
        <fullName evidence="6">3-sulfolactaldehyde dehydrogenase</fullName>
        <ecNumber evidence="5">1.2.1.97</ecNumber>
    </recommendedName>
</protein>
<sequence length="473" mass="51263">MYSHYIGGIAVEGLGDVMSVHNPATEELAGELRMATEAQAEAALKSAEKAFPAWSKTPLQQRGEWMERLAQAIEEKREQILDVLMSETGKPLAQAEEDFDMLPRCLRYYYEEAKRLHGRIIEDEDNSYMNLIKRQPVGVVVGYLAWNFPMLNLAYKLGPVLASGCTCVLKPSPLTPLSTLMIGAIAEEIGFPAGVINVITGDTLKLAAVMNQSTIPRMITLIGSTAAGKAIIGQSNTSIKRYSLELGGNAPAIVLADADLEQAASQLVSLKFGNAGQICVSPNRVFVHESVQEAFKAKVVEKTKQITLGWGRESGAGMGPMITDGHRSRVQKLIASALAAGAAIEAGGSVPADKSKGYYLEPTVISGVRPDMDIFKEEIFGPVLSLMTFREVEEVVKEANSTEFGLASYVFGTNLQHILYISESLEAGTVCVNGPHYTVALPHGGMKESGVGKDCSTYSLEEYYYIKRISIRK</sequence>
<dbReference type="PANTHER" id="PTHR43353">
    <property type="entry name" value="SUCCINATE-SEMIALDEHYDE DEHYDROGENASE, MITOCHONDRIAL"/>
    <property type="match status" value="1"/>
</dbReference>
<keyword evidence="2 8" id="KW-0560">Oxidoreductase</keyword>
<dbReference type="FunFam" id="3.40.605.10:FF:000007">
    <property type="entry name" value="NAD/NADP-dependent betaine aldehyde dehydrogenase"/>
    <property type="match status" value="1"/>
</dbReference>
<comment type="similarity">
    <text evidence="1 8">Belongs to the aldehyde dehydrogenase family.</text>
</comment>
<dbReference type="InterPro" id="IPR050740">
    <property type="entry name" value="Aldehyde_DH_Superfamily"/>
</dbReference>
<reference evidence="10 11" key="1">
    <citation type="submission" date="2019-05" db="EMBL/GenBank/DDBJ databases">
        <authorList>
            <person name="Chen C."/>
        </authorList>
    </citation>
    <scope>NUCLEOTIDE SEQUENCE [LARGE SCALE GENOMIC DNA]</scope>
    <source>
        <strain evidence="10 11">HB172198</strain>
    </source>
</reference>
<dbReference type="AlphaFoldDB" id="A0A4P8XI10"/>
<keyword evidence="11" id="KW-1185">Reference proteome</keyword>
<dbReference type="PROSITE" id="PS00687">
    <property type="entry name" value="ALDEHYDE_DEHYDR_GLU"/>
    <property type="match status" value="1"/>
</dbReference>
<dbReference type="KEGG" id="palo:E6C60_0205"/>
<evidence type="ECO:0000256" key="3">
    <source>
        <dbReference type="ARBA" id="ARBA00050326"/>
    </source>
</evidence>
<evidence type="ECO:0000256" key="1">
    <source>
        <dbReference type="ARBA" id="ARBA00009986"/>
    </source>
</evidence>
<accession>A0A4P8XI10</accession>